<comment type="caution">
    <text evidence="1">The sequence shown here is derived from an EMBL/GenBank/DDBJ whole genome shotgun (WGS) entry which is preliminary data.</text>
</comment>
<reference evidence="2 3" key="1">
    <citation type="submission" date="2017-02" db="EMBL/GenBank/DDBJ databases">
        <title>The new phylogeny of genus Mycobacterium.</title>
        <authorList>
            <person name="Tortoli E."/>
            <person name="Trovato A."/>
            <person name="Cirillo D.M."/>
        </authorList>
    </citation>
    <scope>NUCLEOTIDE SEQUENCE [LARGE SCALE GENOMIC DNA]</scope>
    <source>
        <strain evidence="2 3">DSM 45439</strain>
    </source>
</reference>
<accession>A0AAW5RVL0</accession>
<reference evidence="1" key="2">
    <citation type="submission" date="2020-07" db="EMBL/GenBank/DDBJ databases">
        <authorList>
            <person name="Pettersson B.M.F."/>
            <person name="Behra P.R.K."/>
            <person name="Ramesh M."/>
            <person name="Das S."/>
            <person name="Dasgupta S."/>
            <person name="Kirsebom L.A."/>
        </authorList>
    </citation>
    <scope>NUCLEOTIDE SEQUENCE</scope>
    <source>
        <strain evidence="1">DSM 45439</strain>
    </source>
</reference>
<dbReference type="Proteomes" id="UP001207588">
    <property type="component" value="Unassembled WGS sequence"/>
</dbReference>
<dbReference type="RefSeq" id="WP_083071686.1">
    <property type="nucleotide sequence ID" value="NZ_JACKTG010000003.1"/>
</dbReference>
<gene>
    <name evidence="2" type="ORF">BST19_23675</name>
    <name evidence="1" type="ORF">H7I91_00220</name>
</gene>
<keyword evidence="3" id="KW-1185">Reference proteome</keyword>
<dbReference type="EMBL" id="MVHL01000058">
    <property type="protein sequence ID" value="ORA43017.1"/>
    <property type="molecule type" value="Genomic_DNA"/>
</dbReference>
<evidence type="ECO:0000313" key="4">
    <source>
        <dbReference type="Proteomes" id="UP001207588"/>
    </source>
</evidence>
<evidence type="ECO:0000313" key="1">
    <source>
        <dbReference type="EMBL" id="MCV6987743.1"/>
    </source>
</evidence>
<name>A0AAW5RVL0_MYCBC</name>
<evidence type="ECO:0000313" key="3">
    <source>
        <dbReference type="Proteomes" id="UP000192293"/>
    </source>
</evidence>
<proteinExistence type="predicted"/>
<dbReference type="Proteomes" id="UP000192293">
    <property type="component" value="Unassembled WGS sequence"/>
</dbReference>
<protein>
    <submittedName>
        <fullName evidence="1">Uncharacterized protein</fullName>
    </submittedName>
</protein>
<dbReference type="AlphaFoldDB" id="A0AAW5RVL0"/>
<organism evidence="1 4">
    <name type="scientific">Mycobacterium bouchedurhonense</name>
    <dbReference type="NCBI Taxonomy" id="701041"/>
    <lineage>
        <taxon>Bacteria</taxon>
        <taxon>Bacillati</taxon>
        <taxon>Actinomycetota</taxon>
        <taxon>Actinomycetes</taxon>
        <taxon>Mycobacteriales</taxon>
        <taxon>Mycobacteriaceae</taxon>
        <taxon>Mycobacterium</taxon>
        <taxon>Mycobacterium avium complex (MAC)</taxon>
    </lineage>
</organism>
<dbReference type="EMBL" id="JACKTG010000003">
    <property type="protein sequence ID" value="MCV6987743.1"/>
    <property type="molecule type" value="Genomic_DNA"/>
</dbReference>
<evidence type="ECO:0000313" key="2">
    <source>
        <dbReference type="EMBL" id="ORA43017.1"/>
    </source>
</evidence>
<sequence>MSHNRSGSASDVGWLIIAPDGQPYAWYTYDTVLSHDADSTMARFEPDPQLRHNLLARGWMVVPGSGAELTRAAADYAKASA</sequence>
<reference evidence="1" key="3">
    <citation type="journal article" date="2022" name="BMC Genomics">
        <title>Comparative genome analysis of mycobacteria focusing on tRNA and non-coding RNA.</title>
        <authorList>
            <person name="Behra P.R.K."/>
            <person name="Pettersson B.M.F."/>
            <person name="Ramesh M."/>
            <person name="Das S."/>
            <person name="Dasgupta S."/>
            <person name="Kirsebom L.A."/>
        </authorList>
    </citation>
    <scope>NUCLEOTIDE SEQUENCE</scope>
    <source>
        <strain evidence="1">DSM 45439</strain>
    </source>
</reference>